<accession>A0A8S5TCE5</accession>
<name>A0A8S5TCE5_9CAUD</name>
<proteinExistence type="predicted"/>
<dbReference type="EMBL" id="BK032792">
    <property type="protein sequence ID" value="DAF60655.1"/>
    <property type="molecule type" value="Genomic_DNA"/>
</dbReference>
<organism evidence="1">
    <name type="scientific">Podoviridae sp. ctwJH20</name>
    <dbReference type="NCBI Taxonomy" id="2827753"/>
    <lineage>
        <taxon>Viruses</taxon>
        <taxon>Duplodnaviria</taxon>
        <taxon>Heunggongvirae</taxon>
        <taxon>Uroviricota</taxon>
        <taxon>Caudoviricetes</taxon>
    </lineage>
</organism>
<protein>
    <submittedName>
        <fullName evidence="1">Uncharacterized protein</fullName>
    </submittedName>
</protein>
<reference evidence="1" key="1">
    <citation type="journal article" date="2021" name="Proc. Natl. Acad. Sci. U.S.A.">
        <title>A Catalog of Tens of Thousands of Viruses from Human Metagenomes Reveals Hidden Associations with Chronic Diseases.</title>
        <authorList>
            <person name="Tisza M.J."/>
            <person name="Buck C.B."/>
        </authorList>
    </citation>
    <scope>NUCLEOTIDE SEQUENCE</scope>
    <source>
        <strain evidence="1">CtwJH20</strain>
    </source>
</reference>
<evidence type="ECO:0000313" key="1">
    <source>
        <dbReference type="EMBL" id="DAF60655.1"/>
    </source>
</evidence>
<sequence length="45" mass="4947">MTKEGQSLPVEVIQLALSVTDQQPVPEKAERIEAWMAALRKAGLL</sequence>